<reference evidence="1" key="1">
    <citation type="submission" date="2020-05" db="EMBL/GenBank/DDBJ databases">
        <title>WGS assembly of Panicum virgatum.</title>
        <authorList>
            <person name="Lovell J.T."/>
            <person name="Jenkins J."/>
            <person name="Shu S."/>
            <person name="Juenger T.E."/>
            <person name="Schmutz J."/>
        </authorList>
    </citation>
    <scope>NUCLEOTIDE SEQUENCE</scope>
    <source>
        <strain evidence="1">AP13</strain>
    </source>
</reference>
<dbReference type="EMBL" id="CM029045">
    <property type="protein sequence ID" value="KAG2600873.1"/>
    <property type="molecule type" value="Genomic_DNA"/>
</dbReference>
<dbReference type="GO" id="GO:0005868">
    <property type="term" value="C:cytoplasmic dynein complex"/>
    <property type="evidence" value="ECO:0007669"/>
    <property type="project" value="TreeGrafter"/>
</dbReference>
<dbReference type="Proteomes" id="UP000823388">
    <property type="component" value="Chromosome 5K"/>
</dbReference>
<protein>
    <recommendedName>
        <fullName evidence="3">Dynein light chain</fullName>
    </recommendedName>
</protein>
<dbReference type="Pfam" id="PF01221">
    <property type="entry name" value="Dynein_light"/>
    <property type="match status" value="1"/>
</dbReference>
<dbReference type="AlphaFoldDB" id="A0A8T0SVF8"/>
<dbReference type="SUPFAM" id="SSF54648">
    <property type="entry name" value="DLC"/>
    <property type="match status" value="2"/>
</dbReference>
<organism evidence="1 2">
    <name type="scientific">Panicum virgatum</name>
    <name type="common">Blackwell switchgrass</name>
    <dbReference type="NCBI Taxonomy" id="38727"/>
    <lineage>
        <taxon>Eukaryota</taxon>
        <taxon>Viridiplantae</taxon>
        <taxon>Streptophyta</taxon>
        <taxon>Embryophyta</taxon>
        <taxon>Tracheophyta</taxon>
        <taxon>Spermatophyta</taxon>
        <taxon>Magnoliopsida</taxon>
        <taxon>Liliopsida</taxon>
        <taxon>Poales</taxon>
        <taxon>Poaceae</taxon>
        <taxon>PACMAD clade</taxon>
        <taxon>Panicoideae</taxon>
        <taxon>Panicodae</taxon>
        <taxon>Paniceae</taxon>
        <taxon>Panicinae</taxon>
        <taxon>Panicum</taxon>
        <taxon>Panicum sect. Hiantes</taxon>
    </lineage>
</organism>
<dbReference type="InterPro" id="IPR001372">
    <property type="entry name" value="Dynein_light_chain_typ-1/2"/>
</dbReference>
<dbReference type="GO" id="GO:0007017">
    <property type="term" value="P:microtubule-based process"/>
    <property type="evidence" value="ECO:0007669"/>
    <property type="project" value="InterPro"/>
</dbReference>
<accession>A0A8T0SVF8</accession>
<dbReference type="InterPro" id="IPR037177">
    <property type="entry name" value="DLC_sf"/>
</dbReference>
<dbReference type="GO" id="GO:0045505">
    <property type="term" value="F:dynein intermediate chain binding"/>
    <property type="evidence" value="ECO:0007669"/>
    <property type="project" value="TreeGrafter"/>
</dbReference>
<dbReference type="PANTHER" id="PTHR11886:SF107">
    <property type="entry name" value="OS01G0760000 PROTEIN"/>
    <property type="match status" value="1"/>
</dbReference>
<comment type="caution">
    <text evidence="1">The sequence shown here is derived from an EMBL/GenBank/DDBJ whole genome shotgun (WGS) entry which is preliminary data.</text>
</comment>
<dbReference type="SMART" id="SM01375">
    <property type="entry name" value="Dynein_light"/>
    <property type="match status" value="1"/>
</dbReference>
<keyword evidence="2" id="KW-1185">Reference proteome</keyword>
<dbReference type="PANTHER" id="PTHR11886">
    <property type="entry name" value="DYNEIN LIGHT CHAIN"/>
    <property type="match status" value="1"/>
</dbReference>
<dbReference type="Gene3D" id="3.30.740.10">
    <property type="entry name" value="Protein Inhibitor Of Neuronal Nitric Oxide Synthase"/>
    <property type="match status" value="1"/>
</dbReference>
<gene>
    <name evidence="1" type="ORF">PVAP13_5KG554200</name>
</gene>
<name>A0A8T0SVF8_PANVG</name>
<sequence length="206" mass="22622">MWAADGTPRLPSLSGCIKKDGEGWRHRQQWIRARLSLPSVLLLLQVPKRRRVLPESRTRDTMLEGKAMVEDTDMPAKMQAQAMAAASRALDRFDVLDCRSIAAHIKKVTIPSGSGPRAQQLGSGCCINSASKSEICVLSQRVGGKPCSIVIAWIVGLLQEFDTIHGPGWQCVVGSSFGCYFTHSKGSFIYFRLESLRFLIFKGAAA</sequence>
<evidence type="ECO:0000313" key="2">
    <source>
        <dbReference type="Proteomes" id="UP000823388"/>
    </source>
</evidence>
<proteinExistence type="predicted"/>
<evidence type="ECO:0008006" key="3">
    <source>
        <dbReference type="Google" id="ProtNLM"/>
    </source>
</evidence>
<evidence type="ECO:0000313" key="1">
    <source>
        <dbReference type="EMBL" id="KAG2600873.1"/>
    </source>
</evidence>